<dbReference type="PROSITE" id="PS51935">
    <property type="entry name" value="NLPC_P60"/>
    <property type="match status" value="1"/>
</dbReference>
<dbReference type="Proteomes" id="UP000276899">
    <property type="component" value="Chromosome"/>
</dbReference>
<feature type="compositionally biased region" description="Low complexity" evidence="4">
    <location>
        <begin position="315"/>
        <end position="375"/>
    </location>
</feature>
<evidence type="ECO:0000313" key="8">
    <source>
        <dbReference type="EMBL" id="VEG74349.1"/>
    </source>
</evidence>
<dbReference type="AlphaFoldDB" id="A0A3S4UN19"/>
<proteinExistence type="predicted"/>
<evidence type="ECO:0000256" key="4">
    <source>
        <dbReference type="SAM" id="MobiDB-lite"/>
    </source>
</evidence>
<dbReference type="InterPro" id="IPR000064">
    <property type="entry name" value="NLP_P60_dom"/>
</dbReference>
<keyword evidence="5" id="KW-0472">Membrane</keyword>
<accession>A0A3S4UN19</accession>
<gene>
    <name evidence="8" type="ORF">NCTC11923_00983</name>
</gene>
<keyword evidence="1" id="KW-0645">Protease</keyword>
<keyword evidence="2" id="KW-0378">Hydrolase</keyword>
<dbReference type="KEGG" id="asla:NCTC11923_00983"/>
<feature type="transmembrane region" description="Helical" evidence="5">
    <location>
        <begin position="424"/>
        <end position="445"/>
    </location>
</feature>
<feature type="signal peptide" evidence="6">
    <location>
        <begin position="1"/>
        <end position="31"/>
    </location>
</feature>
<keyword evidence="5" id="KW-1133">Transmembrane helix</keyword>
<dbReference type="GO" id="GO:0006508">
    <property type="term" value="P:proteolysis"/>
    <property type="evidence" value="ECO:0007669"/>
    <property type="project" value="UniProtKB-KW"/>
</dbReference>
<keyword evidence="5" id="KW-0812">Transmembrane</keyword>
<keyword evidence="3" id="KW-0788">Thiol protease</keyword>
<feature type="region of interest" description="Disordered" evidence="4">
    <location>
        <begin position="307"/>
        <end position="416"/>
    </location>
</feature>
<dbReference type="RefSeq" id="WP_051281309.1">
    <property type="nucleotide sequence ID" value="NZ_CBCRWE010000108.1"/>
</dbReference>
<dbReference type="EMBL" id="LR134363">
    <property type="protein sequence ID" value="VEG74349.1"/>
    <property type="molecule type" value="Genomic_DNA"/>
</dbReference>
<evidence type="ECO:0000256" key="1">
    <source>
        <dbReference type="ARBA" id="ARBA00022670"/>
    </source>
</evidence>
<feature type="compositionally biased region" description="Low complexity" evidence="4">
    <location>
        <begin position="390"/>
        <end position="415"/>
    </location>
</feature>
<name>A0A3S4UN19_9ACTO</name>
<dbReference type="Gene3D" id="3.90.1720.10">
    <property type="entry name" value="endopeptidase domain like (from Nostoc punctiforme)"/>
    <property type="match status" value="1"/>
</dbReference>
<evidence type="ECO:0000256" key="2">
    <source>
        <dbReference type="ARBA" id="ARBA00022801"/>
    </source>
</evidence>
<evidence type="ECO:0000256" key="5">
    <source>
        <dbReference type="SAM" id="Phobius"/>
    </source>
</evidence>
<protein>
    <recommendedName>
        <fullName evidence="7">NlpC/P60 domain-containing protein</fullName>
    </recommendedName>
</protein>
<keyword evidence="9" id="KW-1185">Reference proteome</keyword>
<dbReference type="GO" id="GO:0008234">
    <property type="term" value="F:cysteine-type peptidase activity"/>
    <property type="evidence" value="ECO:0007669"/>
    <property type="project" value="UniProtKB-KW"/>
</dbReference>
<reference evidence="8 9" key="1">
    <citation type="submission" date="2018-12" db="EMBL/GenBank/DDBJ databases">
        <authorList>
            <consortium name="Pathogen Informatics"/>
        </authorList>
    </citation>
    <scope>NUCLEOTIDE SEQUENCE [LARGE SCALE GENOMIC DNA]</scope>
    <source>
        <strain evidence="8 9">NCTC11923</strain>
    </source>
</reference>
<evidence type="ECO:0000313" key="9">
    <source>
        <dbReference type="Proteomes" id="UP000276899"/>
    </source>
</evidence>
<sequence>MADNKPNLRRGAAMAATALLASSLIAPAAMAGPAGGLPASQSSGSRFDTTADMQQATGLSGTVTTAGDEFADDGSGMTYTISTTQPTGPGANVALPLADGSWAMPQNLPSAPTTQPNAAAAEDMIARGQTFVDAGTQLEWDGSRVSPLSGKVIHQEQEAPYAVSCSTFVGMTLVGWNYQSSTYTADKNSVVGYSVDFGQNPEGSGLWQANNLASWFYANGDMWYDTEGHYQRGDVLFFSSPTPTVRPGTGAGSRSTFANVYHVAIYLGDGMLMHSTGKAAGQGVHISKMGESLKAELSFVARPNWTGTKSSSVDAGASGAQAGAQPASDQGAAAASQEEQGEQAAQAEQSEQAAQAAEEQTAAEQTAAAQQAHAQAKADVPEVSAEQVEGDAPAQAQTQAQDQGAKPAAQAAAGQESRLPSTGASVAGILLAVLLVGGGVGLMLFRRLRARGGSSPSASSGE</sequence>
<organism evidence="8 9">
    <name type="scientific">Actinomyces slackii</name>
    <dbReference type="NCBI Taxonomy" id="52774"/>
    <lineage>
        <taxon>Bacteria</taxon>
        <taxon>Bacillati</taxon>
        <taxon>Actinomycetota</taxon>
        <taxon>Actinomycetes</taxon>
        <taxon>Actinomycetales</taxon>
        <taxon>Actinomycetaceae</taxon>
        <taxon>Actinomyces</taxon>
    </lineage>
</organism>
<feature type="domain" description="NlpC/P60" evidence="7">
    <location>
        <begin position="118"/>
        <end position="305"/>
    </location>
</feature>
<evidence type="ECO:0000256" key="6">
    <source>
        <dbReference type="SAM" id="SignalP"/>
    </source>
</evidence>
<keyword evidence="6" id="KW-0732">Signal</keyword>
<feature type="chain" id="PRO_5018727378" description="NlpC/P60 domain-containing protein" evidence="6">
    <location>
        <begin position="32"/>
        <end position="462"/>
    </location>
</feature>
<evidence type="ECO:0000256" key="3">
    <source>
        <dbReference type="ARBA" id="ARBA00022807"/>
    </source>
</evidence>
<evidence type="ECO:0000259" key="7">
    <source>
        <dbReference type="PROSITE" id="PS51935"/>
    </source>
</evidence>